<comment type="caution">
    <text evidence="5">The sequence shown here is derived from an EMBL/GenBank/DDBJ whole genome shotgun (WGS) entry which is preliminary data.</text>
</comment>
<evidence type="ECO:0000256" key="1">
    <source>
        <dbReference type="ARBA" id="ARBA00004418"/>
    </source>
</evidence>
<name>A0A7W6DSM3_9RHOB</name>
<dbReference type="PANTHER" id="PTHR30024">
    <property type="entry name" value="ALIPHATIC SULFONATES-BINDING PROTEIN-RELATED"/>
    <property type="match status" value="1"/>
</dbReference>
<dbReference type="SUPFAM" id="SSF53850">
    <property type="entry name" value="Periplasmic binding protein-like II"/>
    <property type="match status" value="1"/>
</dbReference>
<dbReference type="Gene3D" id="3.40.190.10">
    <property type="entry name" value="Periplasmic binding protein-like II"/>
    <property type="match status" value="2"/>
</dbReference>
<keyword evidence="6" id="KW-1185">Reference proteome</keyword>
<sequence length="379" mass="39853">MKETRLSAVAGTAVMAGMTRAETITSGHFLDWPMPFEYAKVEGLYEDAMGVGINWVSFDTGTAMSAAMASGDVHLPVSQGVPPFVVAASAGQDLQALDVAVRYSDNDNCIVAEALEIDKDSADEMAGKKVAVPLGSAAHYGFKQMRHFGVDLASLDLVGMAPPDGAAALAQGSIDVACGSGGSLRRMKEHGNVLLTGAENEKLGILVFDVTSGPTSRVVENSDIVARCLKVTAEANATWADEADHAKMLPVIATDAGMDEDATMEPLSIFVFPTVEKQPSDKWLGGVAQDVMLGVADVFVDAGSIDAAQESDAGTVNIGPHSPGIPSALCRYGRQRRPARGQEAPRLWRKAGGDPRRDLEHVRGNHGPRASRRNAIGDA</sequence>
<accession>A0A7W6DSM3</accession>
<gene>
    <name evidence="5" type="ORF">GGQ68_002303</name>
</gene>
<dbReference type="GO" id="GO:0042918">
    <property type="term" value="P:alkanesulfonate transmembrane transport"/>
    <property type="evidence" value="ECO:0007669"/>
    <property type="project" value="TreeGrafter"/>
</dbReference>
<organism evidence="5 6">
    <name type="scientific">Sagittula marina</name>
    <dbReference type="NCBI Taxonomy" id="943940"/>
    <lineage>
        <taxon>Bacteria</taxon>
        <taxon>Pseudomonadati</taxon>
        <taxon>Pseudomonadota</taxon>
        <taxon>Alphaproteobacteria</taxon>
        <taxon>Rhodobacterales</taxon>
        <taxon>Roseobacteraceae</taxon>
        <taxon>Sagittula</taxon>
    </lineage>
</organism>
<comment type="subcellular location">
    <subcellularLocation>
        <location evidence="1">Periplasm</location>
    </subcellularLocation>
</comment>
<dbReference type="Proteomes" id="UP000541426">
    <property type="component" value="Unassembled WGS sequence"/>
</dbReference>
<feature type="region of interest" description="Disordered" evidence="4">
    <location>
        <begin position="334"/>
        <end position="379"/>
    </location>
</feature>
<comment type="similarity">
    <text evidence="2">Belongs to the bacterial solute-binding protein SsuA/TauA family.</text>
</comment>
<evidence type="ECO:0000256" key="4">
    <source>
        <dbReference type="SAM" id="MobiDB-lite"/>
    </source>
</evidence>
<dbReference type="PANTHER" id="PTHR30024:SF47">
    <property type="entry name" value="TAURINE-BINDING PERIPLASMIC PROTEIN"/>
    <property type="match status" value="1"/>
</dbReference>
<keyword evidence="3" id="KW-0732">Signal</keyword>
<dbReference type="EMBL" id="JACIEJ010000005">
    <property type="protein sequence ID" value="MBB3985965.1"/>
    <property type="molecule type" value="Genomic_DNA"/>
</dbReference>
<protein>
    <submittedName>
        <fullName evidence="5">Taurine transport system substrate-binding protein</fullName>
    </submittedName>
</protein>
<evidence type="ECO:0000256" key="3">
    <source>
        <dbReference type="ARBA" id="ARBA00022729"/>
    </source>
</evidence>
<evidence type="ECO:0000313" key="5">
    <source>
        <dbReference type="EMBL" id="MBB3985965.1"/>
    </source>
</evidence>
<dbReference type="GO" id="GO:0042597">
    <property type="term" value="C:periplasmic space"/>
    <property type="evidence" value="ECO:0007669"/>
    <property type="project" value="UniProtKB-SubCell"/>
</dbReference>
<evidence type="ECO:0000313" key="6">
    <source>
        <dbReference type="Proteomes" id="UP000541426"/>
    </source>
</evidence>
<reference evidence="5 6" key="1">
    <citation type="submission" date="2020-08" db="EMBL/GenBank/DDBJ databases">
        <title>Genomic Encyclopedia of Type Strains, Phase IV (KMG-IV): sequencing the most valuable type-strain genomes for metagenomic binning, comparative biology and taxonomic classification.</title>
        <authorList>
            <person name="Goeker M."/>
        </authorList>
    </citation>
    <scope>NUCLEOTIDE SEQUENCE [LARGE SCALE GENOMIC DNA]</scope>
    <source>
        <strain evidence="5 6">DSM 102235</strain>
    </source>
</reference>
<evidence type="ECO:0000256" key="2">
    <source>
        <dbReference type="ARBA" id="ARBA00010742"/>
    </source>
</evidence>
<feature type="compositionally biased region" description="Basic and acidic residues" evidence="4">
    <location>
        <begin position="351"/>
        <end position="363"/>
    </location>
</feature>
<proteinExistence type="inferred from homology"/>
<dbReference type="AlphaFoldDB" id="A0A7W6DSM3"/>